<dbReference type="Pfam" id="PF19054">
    <property type="entry name" value="DUF5753"/>
    <property type="match status" value="1"/>
</dbReference>
<dbReference type="Proteomes" id="UP000530234">
    <property type="component" value="Unassembled WGS sequence"/>
</dbReference>
<dbReference type="SMART" id="SM00530">
    <property type="entry name" value="HTH_XRE"/>
    <property type="match status" value="1"/>
</dbReference>
<dbReference type="InterPro" id="IPR043917">
    <property type="entry name" value="DUF5753"/>
</dbReference>
<gene>
    <name evidence="2" type="ORF">FOE67_15255</name>
</gene>
<organism evidence="2 3">
    <name type="scientific">Streptomyces calidiresistens</name>
    <dbReference type="NCBI Taxonomy" id="1485586"/>
    <lineage>
        <taxon>Bacteria</taxon>
        <taxon>Bacillati</taxon>
        <taxon>Actinomycetota</taxon>
        <taxon>Actinomycetes</taxon>
        <taxon>Kitasatosporales</taxon>
        <taxon>Streptomycetaceae</taxon>
        <taxon>Streptomyces</taxon>
    </lineage>
</organism>
<evidence type="ECO:0000313" key="3">
    <source>
        <dbReference type="Proteomes" id="UP000530234"/>
    </source>
</evidence>
<protein>
    <submittedName>
        <fullName evidence="2">Helix-turn-helix domain-containing protein</fullName>
    </submittedName>
</protein>
<dbReference type="PROSITE" id="PS50943">
    <property type="entry name" value="HTH_CROC1"/>
    <property type="match status" value="1"/>
</dbReference>
<dbReference type="EMBL" id="VKHS01000362">
    <property type="protein sequence ID" value="MBB0230837.1"/>
    <property type="molecule type" value="Genomic_DNA"/>
</dbReference>
<dbReference type="InterPro" id="IPR010982">
    <property type="entry name" value="Lambda_DNA-bd_dom_sf"/>
</dbReference>
<accession>A0A7W3T4M0</accession>
<dbReference type="InterPro" id="IPR001387">
    <property type="entry name" value="Cro/C1-type_HTH"/>
</dbReference>
<evidence type="ECO:0000313" key="2">
    <source>
        <dbReference type="EMBL" id="MBB0230837.1"/>
    </source>
</evidence>
<proteinExistence type="predicted"/>
<dbReference type="GO" id="GO:0003677">
    <property type="term" value="F:DNA binding"/>
    <property type="evidence" value="ECO:0007669"/>
    <property type="project" value="InterPro"/>
</dbReference>
<keyword evidence="3" id="KW-1185">Reference proteome</keyword>
<feature type="domain" description="HTH cro/C1-type" evidence="1">
    <location>
        <begin position="18"/>
        <end position="73"/>
    </location>
</feature>
<reference evidence="3" key="1">
    <citation type="submission" date="2019-10" db="EMBL/GenBank/DDBJ databases">
        <title>Streptomyces sp. nov., a novel actinobacterium isolated from alkaline environment.</title>
        <authorList>
            <person name="Golinska P."/>
        </authorList>
    </citation>
    <scope>NUCLEOTIDE SEQUENCE [LARGE SCALE GENOMIC DNA]</scope>
    <source>
        <strain evidence="3">DSM 42108</strain>
    </source>
</reference>
<dbReference type="Pfam" id="PF13560">
    <property type="entry name" value="HTH_31"/>
    <property type="match status" value="1"/>
</dbReference>
<dbReference type="SUPFAM" id="SSF47413">
    <property type="entry name" value="lambda repressor-like DNA-binding domains"/>
    <property type="match status" value="1"/>
</dbReference>
<comment type="caution">
    <text evidence="2">The sequence shown here is derived from an EMBL/GenBank/DDBJ whole genome shotgun (WGS) entry which is preliminary data.</text>
</comment>
<sequence>MPPRAAPSARQRRLGTELRKMRERAGMSPLAAAEALGTNRTGISNLEAGRFGISEERLRTLAAIYSCTDRPYIDALAKMATLREKGWWEHYRESMPTAALSLAELEHHTRRILTVQILHIPGILQTEEYAKGVLLSDVPRPEPTMLRQRLSFRMRRRDVLDKNDPPHCMFLIHEAALRFISHDPVVALGQAEYLRECSERHNVTIRAIPFNAGIFPNTGISTVYAAGDVERLDTVHLEVPHGNVLLDAESHLEKYRAILKRVQEISLTPQETMLLIESIIHTLRKDR</sequence>
<dbReference type="CDD" id="cd00093">
    <property type="entry name" value="HTH_XRE"/>
    <property type="match status" value="1"/>
</dbReference>
<dbReference type="AlphaFoldDB" id="A0A7W3T4M0"/>
<evidence type="ECO:0000259" key="1">
    <source>
        <dbReference type="PROSITE" id="PS50943"/>
    </source>
</evidence>
<dbReference type="RefSeq" id="WP_182664639.1">
    <property type="nucleotide sequence ID" value="NZ_VKHS01000362.1"/>
</dbReference>
<dbReference type="Gene3D" id="1.10.260.40">
    <property type="entry name" value="lambda repressor-like DNA-binding domains"/>
    <property type="match status" value="1"/>
</dbReference>
<name>A0A7W3T4M0_9ACTN</name>